<keyword evidence="5" id="KW-0812">Transmembrane</keyword>
<evidence type="ECO:0000259" key="6">
    <source>
        <dbReference type="PROSITE" id="PS50072"/>
    </source>
</evidence>
<keyword evidence="3 7" id="KW-0413">Isomerase</keyword>
<evidence type="ECO:0000256" key="5">
    <source>
        <dbReference type="SAM" id="Phobius"/>
    </source>
</evidence>
<sequence length="364" mass="38370">MTPSCPSHGLARRRSISGGSASVSTNDDGQEDKVDLNKPADTSEPTPEPAASTEPTSAALTNEERRQAAKAKLEQRLEADRQAARKRKLIIASVSTAVVVAIVATVTTVVVKKVLDDREAARWTNCTYANAASDIDSFPKTVPAGTPAAQQAEYQKQIDQINAVRDKQRKSPKPPAKELKSGTATWTLNTSQGVIPATLDRSGAPCNTNAIISLTDNKFFDATTCHRMTTSKTLQVLQCGDPAGIGLGNPGWSSPDEPPTNLKPGPTQNPMGGDQIVIYPRGTIAIANSNSAQMGRANTGGSQFFLVINDSQLPANYAVVGKVDDAGLAVLDKVYKGGIVPSGPDRTDDGKPKLPVEIKTATIS</sequence>
<dbReference type="InterPro" id="IPR002130">
    <property type="entry name" value="Cyclophilin-type_PPIase_dom"/>
</dbReference>
<organism evidence="7 8">
    <name type="scientific">Gordonia asplenii</name>
    <dbReference type="NCBI Taxonomy" id="2725283"/>
    <lineage>
        <taxon>Bacteria</taxon>
        <taxon>Bacillati</taxon>
        <taxon>Actinomycetota</taxon>
        <taxon>Actinomycetes</taxon>
        <taxon>Mycobacteriales</taxon>
        <taxon>Gordoniaceae</taxon>
        <taxon>Gordonia</taxon>
    </lineage>
</organism>
<gene>
    <name evidence="7" type="ORF">HH308_27940</name>
</gene>
<dbReference type="PANTHER" id="PTHR43246">
    <property type="entry name" value="PEPTIDYL-PROLYL CIS-TRANS ISOMERASE CYP38, CHLOROPLASTIC"/>
    <property type="match status" value="1"/>
</dbReference>
<feature type="transmembrane region" description="Helical" evidence="5">
    <location>
        <begin position="89"/>
        <end position="111"/>
    </location>
</feature>
<evidence type="ECO:0000256" key="3">
    <source>
        <dbReference type="ARBA" id="ARBA00023235"/>
    </source>
</evidence>
<dbReference type="AlphaFoldDB" id="A0A848LBV0"/>
<protein>
    <recommendedName>
        <fullName evidence="1">peptidylprolyl isomerase</fullName>
        <ecNumber evidence="1">5.2.1.8</ecNumber>
    </recommendedName>
</protein>
<keyword evidence="5" id="KW-1133">Transmembrane helix</keyword>
<evidence type="ECO:0000256" key="1">
    <source>
        <dbReference type="ARBA" id="ARBA00013194"/>
    </source>
</evidence>
<dbReference type="PROSITE" id="PS50072">
    <property type="entry name" value="CSA_PPIASE_2"/>
    <property type="match status" value="1"/>
</dbReference>
<dbReference type="InterPro" id="IPR029000">
    <property type="entry name" value="Cyclophilin-like_dom_sf"/>
</dbReference>
<dbReference type="GO" id="GO:0003755">
    <property type="term" value="F:peptidyl-prolyl cis-trans isomerase activity"/>
    <property type="evidence" value="ECO:0007669"/>
    <property type="project" value="UniProtKB-KW"/>
</dbReference>
<dbReference type="Proteomes" id="UP000550729">
    <property type="component" value="Unassembled WGS sequence"/>
</dbReference>
<feature type="region of interest" description="Disordered" evidence="4">
    <location>
        <begin position="248"/>
        <end position="270"/>
    </location>
</feature>
<evidence type="ECO:0000313" key="7">
    <source>
        <dbReference type="EMBL" id="NMO05058.1"/>
    </source>
</evidence>
<comment type="caution">
    <text evidence="7">The sequence shown here is derived from an EMBL/GenBank/DDBJ whole genome shotgun (WGS) entry which is preliminary data.</text>
</comment>
<accession>A0A848LBV0</accession>
<dbReference type="EMBL" id="JABBNB010000049">
    <property type="protein sequence ID" value="NMO05058.1"/>
    <property type="molecule type" value="Genomic_DNA"/>
</dbReference>
<feature type="compositionally biased region" description="Low complexity" evidence="4">
    <location>
        <begin position="42"/>
        <end position="59"/>
    </location>
</feature>
<evidence type="ECO:0000313" key="8">
    <source>
        <dbReference type="Proteomes" id="UP000550729"/>
    </source>
</evidence>
<dbReference type="InterPro" id="IPR044665">
    <property type="entry name" value="E_coli_cyclophilin_A-like"/>
</dbReference>
<reference evidence="7 8" key="1">
    <citation type="submission" date="2020-04" db="EMBL/GenBank/DDBJ databases">
        <title>Gordonia sp. nov. TBRC 11910.</title>
        <authorList>
            <person name="Suriyachadkun C."/>
        </authorList>
    </citation>
    <scope>NUCLEOTIDE SEQUENCE [LARGE SCALE GENOMIC DNA]</scope>
    <source>
        <strain evidence="7 8">TBRC 11910</strain>
    </source>
</reference>
<dbReference type="Gene3D" id="2.40.100.10">
    <property type="entry name" value="Cyclophilin-like"/>
    <property type="match status" value="1"/>
</dbReference>
<feature type="region of interest" description="Disordered" evidence="4">
    <location>
        <begin position="1"/>
        <end position="74"/>
    </location>
</feature>
<feature type="compositionally biased region" description="Basic and acidic residues" evidence="4">
    <location>
        <begin position="62"/>
        <end position="74"/>
    </location>
</feature>
<evidence type="ECO:0000256" key="4">
    <source>
        <dbReference type="SAM" id="MobiDB-lite"/>
    </source>
</evidence>
<name>A0A848LBV0_9ACTN</name>
<evidence type="ECO:0000256" key="2">
    <source>
        <dbReference type="ARBA" id="ARBA00023110"/>
    </source>
</evidence>
<dbReference type="EC" id="5.2.1.8" evidence="1"/>
<keyword evidence="8" id="KW-1185">Reference proteome</keyword>
<dbReference type="Pfam" id="PF00160">
    <property type="entry name" value="Pro_isomerase"/>
    <property type="match status" value="1"/>
</dbReference>
<dbReference type="SUPFAM" id="SSF50891">
    <property type="entry name" value="Cyclophilin-like"/>
    <property type="match status" value="1"/>
</dbReference>
<proteinExistence type="predicted"/>
<keyword evidence="2" id="KW-0697">Rotamase</keyword>
<feature type="domain" description="PPIase cyclophilin-type" evidence="6">
    <location>
        <begin position="193"/>
        <end position="363"/>
    </location>
</feature>
<keyword evidence="5" id="KW-0472">Membrane</keyword>